<keyword evidence="3" id="KW-0472">Membrane</keyword>
<dbReference type="VEuPathDB" id="FungiDB:RhiirFUN_004834"/>
<evidence type="ECO:0000256" key="2">
    <source>
        <dbReference type="ARBA" id="ARBA00023157"/>
    </source>
</evidence>
<organism evidence="4 5">
    <name type="scientific">Rhizophagus irregularis (strain DAOM 181602 / DAOM 197198 / MUCL 43194)</name>
    <name type="common">Arbuscular mycorrhizal fungus</name>
    <name type="synonym">Glomus intraradices</name>
    <dbReference type="NCBI Taxonomy" id="747089"/>
    <lineage>
        <taxon>Eukaryota</taxon>
        <taxon>Fungi</taxon>
        <taxon>Fungi incertae sedis</taxon>
        <taxon>Mucoromycota</taxon>
        <taxon>Glomeromycotina</taxon>
        <taxon>Glomeromycetes</taxon>
        <taxon>Glomerales</taxon>
        <taxon>Glomeraceae</taxon>
        <taxon>Rhizophagus</taxon>
    </lineage>
</organism>
<reference evidence="4 5" key="1">
    <citation type="journal article" date="2013" name="Proc. Natl. Acad. Sci. U.S.A.">
        <title>Genome of an arbuscular mycorrhizal fungus provides insight into the oldest plant symbiosis.</title>
        <authorList>
            <person name="Tisserant E."/>
            <person name="Malbreil M."/>
            <person name="Kuo A."/>
            <person name="Kohler A."/>
            <person name="Symeonidi A."/>
            <person name="Balestrini R."/>
            <person name="Charron P."/>
            <person name="Duensing N."/>
            <person name="Frei Dit Frey N."/>
            <person name="Gianinazzi-Pearson V."/>
            <person name="Gilbert L.B."/>
            <person name="Handa Y."/>
            <person name="Herr J.R."/>
            <person name="Hijri M."/>
            <person name="Koul R."/>
            <person name="Kawaguchi M."/>
            <person name="Krajinski F."/>
            <person name="Lammers P.J."/>
            <person name="Masclaux F.G."/>
            <person name="Murat C."/>
            <person name="Morin E."/>
            <person name="Ndikumana S."/>
            <person name="Pagni M."/>
            <person name="Petitpierre D."/>
            <person name="Requena N."/>
            <person name="Rosikiewicz P."/>
            <person name="Riley R."/>
            <person name="Saito K."/>
            <person name="San Clemente H."/>
            <person name="Shapiro H."/>
            <person name="van Tuinen D."/>
            <person name="Becard G."/>
            <person name="Bonfante P."/>
            <person name="Paszkowski U."/>
            <person name="Shachar-Hill Y.Y."/>
            <person name="Tuskan G.A."/>
            <person name="Young P.W."/>
            <person name="Sanders I.R."/>
            <person name="Henrissat B."/>
            <person name="Rensing S.A."/>
            <person name="Grigoriev I.V."/>
            <person name="Corradi N."/>
            <person name="Roux C."/>
            <person name="Martin F."/>
        </authorList>
    </citation>
    <scope>NUCLEOTIDE SEQUENCE [LARGE SCALE GENOMIC DNA]</scope>
    <source>
        <strain evidence="4 5">DAOM 197198</strain>
    </source>
</reference>
<evidence type="ECO:0000256" key="1">
    <source>
        <dbReference type="ARBA" id="ARBA00007347"/>
    </source>
</evidence>
<reference evidence="4 5" key="2">
    <citation type="journal article" date="2018" name="New Phytol.">
        <title>High intraspecific genome diversity in the model arbuscular mycorrhizal symbiont Rhizophagus irregularis.</title>
        <authorList>
            <person name="Chen E.C.H."/>
            <person name="Morin E."/>
            <person name="Beaudet D."/>
            <person name="Noel J."/>
            <person name="Yildirir G."/>
            <person name="Ndikumana S."/>
            <person name="Charron P."/>
            <person name="St-Onge C."/>
            <person name="Giorgi J."/>
            <person name="Kruger M."/>
            <person name="Marton T."/>
            <person name="Ropars J."/>
            <person name="Grigoriev I.V."/>
            <person name="Hainaut M."/>
            <person name="Henrissat B."/>
            <person name="Roux C."/>
            <person name="Martin F."/>
            <person name="Corradi N."/>
        </authorList>
    </citation>
    <scope>NUCLEOTIDE SEQUENCE [LARGE SCALE GENOMIC DNA]</scope>
    <source>
        <strain evidence="4 5">DAOM 197198</strain>
    </source>
</reference>
<evidence type="ECO:0000313" key="5">
    <source>
        <dbReference type="Proteomes" id="UP000018888"/>
    </source>
</evidence>
<keyword evidence="3" id="KW-0143">Chaperone</keyword>
<sequence length="83" mass="9827">MNVLTRSEEEILFNQLKHNARINCAPLIQEFVDCNTGKSFSVIWSCRRQLKAMNNCLKNFTTTEELDKLRLEYIKQKRETNDC</sequence>
<protein>
    <recommendedName>
        <fullName evidence="3">COX assembly mitochondrial protein</fullName>
    </recommendedName>
</protein>
<evidence type="ECO:0000256" key="3">
    <source>
        <dbReference type="RuleBase" id="RU364104"/>
    </source>
</evidence>
<comment type="subcellular location">
    <subcellularLocation>
        <location evidence="3">Mitochondrion inner membrane</location>
    </subcellularLocation>
</comment>
<dbReference type="GO" id="GO:0005743">
    <property type="term" value="C:mitochondrial inner membrane"/>
    <property type="evidence" value="ECO:0007669"/>
    <property type="project" value="UniProtKB-SubCell"/>
</dbReference>
<dbReference type="PANTHER" id="PTHR22977">
    <property type="entry name" value="COX ASSEMBLY MITOCHONDRIAL PROTEIN"/>
    <property type="match status" value="1"/>
</dbReference>
<accession>A0A2P4P3H7</accession>
<name>A0A2P4P3H7_RHIID</name>
<proteinExistence type="inferred from homology"/>
<comment type="function">
    <text evidence="3">Required for mitochondrial cytochrome c oxidase (COX) assembly and respiration.</text>
</comment>
<comment type="similarity">
    <text evidence="1 3">Belongs to the CMC family.</text>
</comment>
<dbReference type="Pfam" id="PF08583">
    <property type="entry name" value="Cmc1"/>
    <property type="match status" value="1"/>
</dbReference>
<keyword evidence="2" id="KW-1015">Disulfide bond</keyword>
<keyword evidence="3" id="KW-0496">Mitochondrion</keyword>
<gene>
    <name evidence="4" type="ORF">GLOIN_2v1717254</name>
</gene>
<keyword evidence="5" id="KW-1185">Reference proteome</keyword>
<dbReference type="EMBL" id="AUPC02000419">
    <property type="protein sequence ID" value="POG59953.1"/>
    <property type="molecule type" value="Genomic_DNA"/>
</dbReference>
<comment type="caution">
    <text evidence="4">The sequence shown here is derived from an EMBL/GenBank/DDBJ whole genome shotgun (WGS) entry which is preliminary data.</text>
</comment>
<keyword evidence="3" id="KW-0999">Mitochondrion inner membrane</keyword>
<dbReference type="PANTHER" id="PTHR22977:SF5">
    <property type="entry name" value="COX ASSEMBLY MITOCHONDRIAL PROTEIN HOMOLOG"/>
    <property type="match status" value="1"/>
</dbReference>
<dbReference type="Proteomes" id="UP000018888">
    <property type="component" value="Unassembled WGS sequence"/>
</dbReference>
<dbReference type="InterPro" id="IPR013892">
    <property type="entry name" value="Cyt_c_biogenesis_Cmc1-like"/>
</dbReference>
<evidence type="ECO:0000313" key="4">
    <source>
        <dbReference type="EMBL" id="POG59953.1"/>
    </source>
</evidence>
<dbReference type="AlphaFoldDB" id="A0A2P4P3H7"/>